<protein>
    <recommendedName>
        <fullName evidence="4">Non-canonical purine NTP pyrophosphatase</fullName>
    </recommendedName>
</protein>
<keyword evidence="1" id="KW-0378">Hydrolase</keyword>
<dbReference type="Gene3D" id="3.90.950.10">
    <property type="match status" value="1"/>
</dbReference>
<organism evidence="2 3">
    <name type="scientific">Lachnospira hominis</name>
    <name type="common">ex Liu et al. 2021</name>
    <dbReference type="NCBI Taxonomy" id="2763051"/>
    <lineage>
        <taxon>Bacteria</taxon>
        <taxon>Bacillati</taxon>
        <taxon>Bacillota</taxon>
        <taxon>Clostridia</taxon>
        <taxon>Lachnospirales</taxon>
        <taxon>Lachnospiraceae</taxon>
        <taxon>Lachnospira</taxon>
    </lineage>
</organism>
<dbReference type="InterPro" id="IPR002637">
    <property type="entry name" value="RdgB/HAM1"/>
</dbReference>
<dbReference type="RefSeq" id="WP_186835920.1">
    <property type="nucleotide sequence ID" value="NZ_JACOPD010000001.1"/>
</dbReference>
<dbReference type="EMBL" id="JACOPD010000001">
    <property type="protein sequence ID" value="MBC5679638.1"/>
    <property type="molecule type" value="Genomic_DNA"/>
</dbReference>
<gene>
    <name evidence="2" type="ORF">H8S01_01490</name>
</gene>
<evidence type="ECO:0000256" key="1">
    <source>
        <dbReference type="ARBA" id="ARBA00022801"/>
    </source>
</evidence>
<accession>A0ABR7FXT0</accession>
<dbReference type="Proteomes" id="UP000628463">
    <property type="component" value="Unassembled WGS sequence"/>
</dbReference>
<sequence length="216" mass="24646">MKLLYGTGNQAKLATMRSRLRQIGIELIGLNDLKADGLDIPQVVENGNTPLENARLKAKGYYEAFHIPVFSCDSGLYFDNVPDEIQPGVHVRNVNGKRLSDDEMIDYYSGLVKIYGNLIARYKNAICFVMDNTHMYEAMEPSMESEKFILTDKPHSTIRKEGFPLDSISLEINTNKYYYDLPEDKLEQVAVEDGFLEFFKNIYCVCEKDSFIPGEI</sequence>
<evidence type="ECO:0008006" key="4">
    <source>
        <dbReference type="Google" id="ProtNLM"/>
    </source>
</evidence>
<dbReference type="Pfam" id="PF01725">
    <property type="entry name" value="Ham1p_like"/>
    <property type="match status" value="1"/>
</dbReference>
<evidence type="ECO:0000313" key="2">
    <source>
        <dbReference type="EMBL" id="MBC5679638.1"/>
    </source>
</evidence>
<comment type="caution">
    <text evidence="2">The sequence shown here is derived from an EMBL/GenBank/DDBJ whole genome shotgun (WGS) entry which is preliminary data.</text>
</comment>
<dbReference type="SUPFAM" id="SSF52972">
    <property type="entry name" value="ITPase-like"/>
    <property type="match status" value="1"/>
</dbReference>
<reference evidence="2 3" key="1">
    <citation type="submission" date="2020-08" db="EMBL/GenBank/DDBJ databases">
        <title>Genome public.</title>
        <authorList>
            <person name="Liu C."/>
            <person name="Sun Q."/>
        </authorList>
    </citation>
    <scope>NUCLEOTIDE SEQUENCE [LARGE SCALE GENOMIC DNA]</scope>
    <source>
        <strain evidence="2 3">NSJ-43</strain>
    </source>
</reference>
<name>A0ABR7FXT0_9FIRM</name>
<dbReference type="InterPro" id="IPR029001">
    <property type="entry name" value="ITPase-like_fam"/>
</dbReference>
<evidence type="ECO:0000313" key="3">
    <source>
        <dbReference type="Proteomes" id="UP000628463"/>
    </source>
</evidence>
<proteinExistence type="predicted"/>
<keyword evidence="3" id="KW-1185">Reference proteome</keyword>